<accession>A0A917C5F6</accession>
<sequence length="206" mass="22646">MNLFQLKAGPRGSERVAEFLNNNMVSIGHPGLGDLENAGRAEIEEKMIRLYGYRGVELQEHVEAAVIFAHTIQDGDYVLVADGDWVHLGDLGDYFYVEPAEAADGDNAHRRGVTWLTHIPRVALQPGVQQLLAEKGAVTQFQEPIAAARLDLWITDVAAISEPVEHRVRVDEATIAAALDILKQALGSEDAERRERAAVAILQYAK</sequence>
<proteinExistence type="predicted"/>
<dbReference type="Proteomes" id="UP000637643">
    <property type="component" value="Unassembled WGS sequence"/>
</dbReference>
<gene>
    <name evidence="1" type="ORF">GCM10010912_15950</name>
</gene>
<name>A0A917C5F6_9BACL</name>
<dbReference type="AlphaFoldDB" id="A0A917C5F6"/>
<reference evidence="1" key="2">
    <citation type="submission" date="2020-09" db="EMBL/GenBank/DDBJ databases">
        <authorList>
            <person name="Sun Q."/>
            <person name="Zhou Y."/>
        </authorList>
    </citation>
    <scope>NUCLEOTIDE SEQUENCE</scope>
    <source>
        <strain evidence="1">CGMCC 1.16134</strain>
    </source>
</reference>
<dbReference type="EMBL" id="BMKR01000005">
    <property type="protein sequence ID" value="GGF71625.1"/>
    <property type="molecule type" value="Genomic_DNA"/>
</dbReference>
<evidence type="ECO:0000313" key="2">
    <source>
        <dbReference type="Proteomes" id="UP000637643"/>
    </source>
</evidence>
<organism evidence="1 2">
    <name type="scientific">Paenibacillus albidus</name>
    <dbReference type="NCBI Taxonomy" id="2041023"/>
    <lineage>
        <taxon>Bacteria</taxon>
        <taxon>Bacillati</taxon>
        <taxon>Bacillota</taxon>
        <taxon>Bacilli</taxon>
        <taxon>Bacillales</taxon>
        <taxon>Paenibacillaceae</taxon>
        <taxon>Paenibacillus</taxon>
    </lineage>
</organism>
<keyword evidence="2" id="KW-1185">Reference proteome</keyword>
<protein>
    <submittedName>
        <fullName evidence="1">Uncharacterized protein</fullName>
    </submittedName>
</protein>
<evidence type="ECO:0000313" key="1">
    <source>
        <dbReference type="EMBL" id="GGF71625.1"/>
    </source>
</evidence>
<comment type="caution">
    <text evidence="1">The sequence shown here is derived from an EMBL/GenBank/DDBJ whole genome shotgun (WGS) entry which is preliminary data.</text>
</comment>
<dbReference type="RefSeq" id="WP_189023637.1">
    <property type="nucleotide sequence ID" value="NZ_BMKR01000005.1"/>
</dbReference>
<reference evidence="1" key="1">
    <citation type="journal article" date="2014" name="Int. J. Syst. Evol. Microbiol.">
        <title>Complete genome sequence of Corynebacterium casei LMG S-19264T (=DSM 44701T), isolated from a smear-ripened cheese.</title>
        <authorList>
            <consortium name="US DOE Joint Genome Institute (JGI-PGF)"/>
            <person name="Walter F."/>
            <person name="Albersmeier A."/>
            <person name="Kalinowski J."/>
            <person name="Ruckert C."/>
        </authorList>
    </citation>
    <scope>NUCLEOTIDE SEQUENCE</scope>
    <source>
        <strain evidence="1">CGMCC 1.16134</strain>
    </source>
</reference>